<evidence type="ECO:0000313" key="3">
    <source>
        <dbReference type="EMBL" id="OAT26954.1"/>
    </source>
</evidence>
<gene>
    <name evidence="3" type="ORF">M983_2059</name>
</gene>
<comment type="caution">
    <text evidence="3">The sequence shown here is derived from an EMBL/GenBank/DDBJ whole genome shotgun (WGS) entry which is preliminary data.</text>
</comment>
<sequence>MRDYDERPANGFDIRAEGYLPDYPQIGAFAKYEQYFGDGVNLSNTASSNELKNNPSVSTFGLSYTPIPLITFKGQTSRGDSSDSQVGMELSYRFGVPLSQQLKAENVDLMRSLAGNRYEFVDRNYNIVMQYRKQELLTISLPDNATAEAAEILPVTVSVSKSKYGLKNVAWTAPELIAAGGKIHITSRDAINLTLPAYVFTDNTRTPQQYRLSAVATDNEGNQSNTAVMLINVKPSQETVTSLVLSSQNNTTVVANNNDTYEAVAVVKNEKGEALSDRDITFIVSGFTERDNNKVTLNGGNGDTNQPVTVKTDSNGRAVITIKSGVSGKGTLKAVMQNGNSRVTSLSFKADSDNPSVEFSKFVVSPEIIKADGVQTSTLKLTLVDGNKNPILEDGSDYVIFSSPLVDTNITKTNIENGVYTGRISGTKAGDAIISVSVGNKPFAITPKVVKLLPSTPAQAYSSIKIDKTSYKAGEEIKVTVTLKDANENNVDKQETTLSSSNAVTVKNAIEKAGSNWVYTTDGQYTRTYLAQTAGINLNASLAWSEWTKRSQNYDITAGKAVAANSTIIVDNSTYTSGSDIDVSVTLQDSQSNGINDIATARNYLNAVTVANASEKNGTDWSYTANSQGEYTRTYKVDKTGTHLKAGLGLLNILSEEYAITAGDAVADKSALEVDKTSYVAGNDIKVSVTLQDNAGNGINNITTAQTYLNAVKVPNADEQGQWTYTANSQGGYTRTYKAIVAETGLKSTLNINTLTLASSRYDITASDAVADKSEIKVDKASYIAGNNIQVTVTLQDSESNGINDLATAQTYLNAVTVPNSEGQGKWTYTPSSKGEYTRTYLAGKIGKQLKAELTALKIMSPEYAITAGEPTTDHSGIKVDKVSYVSGSDIQVTVTLQDSASNGINDLTTAQTYLNGVTVQNADGQGNWTNTPNSQGEYTRTYLAGKSGTQLKAEQGSLKIASAQYTITAGKPTTDHSGVKVDKASYVAGSNINVTVTLQDSASNGINDLTTAQTYLDAVIVPNADGKGVWTYTPNSQGEYTRSFLADKAAKHLKAELNPLKVTSEEYEIIEGDAVTDKSRVEVDKTLYISGSDIQVSVTLQDNMGNGINNIVAAKAYLDTIVVANASVKNGTGWNYIKGSQGEYSQTYKAGKPGIGLKAELSALKIMSAEYAINAGEPATDKSGITVDKVSYVSGSDIQVTVTLQDGESNGINDLATAQTYLDTVTVPNADVKGDWTYTLNSEGEYTRTYLAGKAGTQLKAELSSLKISSAQYAITADKPTTDHSGIKVDKASYVSGNDIQVTVTLQDSASNGINDLATAQTYLNEVMVPNADGQGKWTYTSNSQGEYTRTYHAGKIGQQLKAELTALKIMSSEYAITTGEPTTDHSGVKVDKASYVAGSDINVTVTLQDSVGNGINDLTTAQTYLDAVTVPNADEQGKWTYTPSSEGEYTRTYQAGKVGTQLKAGLGLLNITSAEYAITEGKPVTDKSEVKVDKASYISGSDIQVTVTLQDSASNGINDLATAQTYLNEVMVPNADGQGEWTYTSNSQGEYTRTYHAGKIGQQLKAELTALKIMSSEYAITTGEPTTDHSGIKVDKASYVAGSDIKVTVTLQDSASNGINTLEAAQTYLDAVTVPNTDGQGKWTYTPSSEGEYTRTYLAGKAGTQLKAELSSLKIASAQYAITADKPTTDHSGVKVDKASYVSGGDINVTVTLQDSLSNGINDLATAQTYLDTVTVPNADVKGDWTYTPNSQGEYTRVYQAITSGTHLKAELSSLNIASEEYSIIPGDAVADKSKINVDNSVYILGRDIKVSVTLQDSMGNGINDQTVADAYLKTVAIPNADGKDAWQYTKDSKGEYTRTYTAKSESAKGGFLNATLSLTKDKSITSQNYYITDLYFKKLDFVYFDKDANSGNGGLVAVGSTALYTKTDITVTASFKDNHENDLLPPDGYPIDWSIKKNMDISVDTPTYTKNGVAVTQMKGDKLVLESDGVSLTSSTKNDSLSAPLAFFGEATITPVNSSVYTEQQVGEQLKVNRAILIKSSDWLWFIQIHLPTGDEYKNKVVAISMGSSWATRLYLGDKESNYYVVTIYIIIKRLTALTGS</sequence>
<dbReference type="InterPro" id="IPR013783">
    <property type="entry name" value="Ig-like_fold"/>
</dbReference>
<dbReference type="SMART" id="SM00634">
    <property type="entry name" value="BID_1"/>
    <property type="match status" value="2"/>
</dbReference>
<dbReference type="Gene3D" id="2.60.120.1230">
    <property type="match status" value="1"/>
</dbReference>
<dbReference type="InterPro" id="IPR051715">
    <property type="entry name" value="Intimin-Invasin_domain"/>
</dbReference>
<dbReference type="InterPro" id="IPR008964">
    <property type="entry name" value="Invasin/intimin_cell_adhesion"/>
</dbReference>
<name>A0A198FR67_9GAMM</name>
<reference evidence="3 4" key="1">
    <citation type="submission" date="2016-04" db="EMBL/GenBank/DDBJ databases">
        <title>ATOL: Assembling a taxonomically balanced genome-scale reconstruction of the evolutionary history of the Enterobacteriaceae.</title>
        <authorList>
            <person name="Plunkett G.III."/>
            <person name="Neeno-Eckwall E.C."/>
            <person name="Glasner J.D."/>
            <person name="Perna N.T."/>
        </authorList>
    </citation>
    <scope>NUCLEOTIDE SEQUENCE [LARGE SCALE GENOMIC DNA]</scope>
    <source>
        <strain evidence="3 4">ATCC 19692</strain>
    </source>
</reference>
<feature type="domain" description="Big-1" evidence="2">
    <location>
        <begin position="243"/>
        <end position="360"/>
    </location>
</feature>
<dbReference type="Gene3D" id="2.40.160.160">
    <property type="entry name" value="Inverse autotransporter, beta-domain"/>
    <property type="match status" value="1"/>
</dbReference>
<dbReference type="InterPro" id="IPR003344">
    <property type="entry name" value="Big_1_dom"/>
</dbReference>
<evidence type="ECO:0000313" key="4">
    <source>
        <dbReference type="Proteomes" id="UP000094023"/>
    </source>
</evidence>
<dbReference type="Pfam" id="PF09134">
    <property type="entry name" value="Invasin_D3"/>
    <property type="match status" value="1"/>
</dbReference>
<dbReference type="GO" id="GO:0009279">
    <property type="term" value="C:cell outer membrane"/>
    <property type="evidence" value="ECO:0007669"/>
    <property type="project" value="TreeGrafter"/>
</dbReference>
<organism evidence="3 4">
    <name type="scientific">Proteus myxofaciens ATCC 19692</name>
    <dbReference type="NCBI Taxonomy" id="1354337"/>
    <lineage>
        <taxon>Bacteria</taxon>
        <taxon>Pseudomonadati</taxon>
        <taxon>Pseudomonadota</taxon>
        <taxon>Gammaproteobacteria</taxon>
        <taxon>Enterobacterales</taxon>
        <taxon>Morganellaceae</taxon>
        <taxon>Proteus</taxon>
    </lineage>
</organism>
<dbReference type="PANTHER" id="PTHR39576">
    <property type="entry name" value="ATTACHING AND EFFACING PROTEIN HOMOLOG-RELATED-RELATED"/>
    <property type="match status" value="1"/>
</dbReference>
<feature type="domain" description="Big-1" evidence="2">
    <location>
        <begin position="361"/>
        <end position="453"/>
    </location>
</feature>
<keyword evidence="4" id="KW-1185">Reference proteome</keyword>
<dbReference type="STRING" id="1354337.M983_2059"/>
<dbReference type="InterPro" id="IPR003535">
    <property type="entry name" value="Intimin/invasin_bac"/>
</dbReference>
<proteinExistence type="inferred from homology"/>
<evidence type="ECO:0000256" key="1">
    <source>
        <dbReference type="ARBA" id="ARBA00010116"/>
    </source>
</evidence>
<accession>A0A198FR67</accession>
<dbReference type="PANTHER" id="PTHR39576:SF2">
    <property type="entry name" value="ATTACHING AND EFFACING PROTEIN HOMOLOG-RELATED"/>
    <property type="match status" value="1"/>
</dbReference>
<dbReference type="GO" id="GO:0007155">
    <property type="term" value="P:cell adhesion"/>
    <property type="evidence" value="ECO:0007669"/>
    <property type="project" value="InterPro"/>
</dbReference>
<dbReference type="PRINTS" id="PR01369">
    <property type="entry name" value="INTIMIN"/>
</dbReference>
<dbReference type="OrthoDB" id="8320584at2"/>
<dbReference type="Gene3D" id="2.60.40.10">
    <property type="entry name" value="Immunoglobulins"/>
    <property type="match status" value="16"/>
</dbReference>
<dbReference type="SUPFAM" id="SSF49373">
    <property type="entry name" value="Invasin/intimin cell-adhesion fragments"/>
    <property type="match status" value="3"/>
</dbReference>
<dbReference type="EMBL" id="LXEN01000097">
    <property type="protein sequence ID" value="OAT26954.1"/>
    <property type="molecule type" value="Genomic_DNA"/>
</dbReference>
<dbReference type="InterPro" id="IPR015217">
    <property type="entry name" value="Invasin_dom_3"/>
</dbReference>
<comment type="similarity">
    <text evidence="1">Belongs to the intimin/invasin family.</text>
</comment>
<dbReference type="InterPro" id="IPR024519">
    <property type="entry name" value="IAT_beta"/>
</dbReference>
<dbReference type="Pfam" id="PF11924">
    <property type="entry name" value="IAT_beta"/>
    <property type="match status" value="1"/>
</dbReference>
<dbReference type="PROSITE" id="PS51127">
    <property type="entry name" value="BIG1"/>
    <property type="match status" value="2"/>
</dbReference>
<evidence type="ECO:0000259" key="2">
    <source>
        <dbReference type="PROSITE" id="PS51127"/>
    </source>
</evidence>
<dbReference type="InterPro" id="IPR038177">
    <property type="entry name" value="IAT_beta_sf"/>
</dbReference>
<dbReference type="PATRIC" id="fig|1354337.4.peg.2109"/>
<dbReference type="Proteomes" id="UP000094023">
    <property type="component" value="Unassembled WGS sequence"/>
</dbReference>
<protein>
    <recommendedName>
        <fullName evidence="2">Big-1 domain-containing protein</fullName>
    </recommendedName>
</protein>